<protein>
    <submittedName>
        <fullName evidence="4">Outer membrane protein (OmpH-like)</fullName>
    </submittedName>
</protein>
<dbReference type="RefSeq" id="WP_053768502.1">
    <property type="nucleotide sequence ID" value="NZ_LHCI01000106.1"/>
</dbReference>
<dbReference type="GO" id="GO:0050821">
    <property type="term" value="P:protein stabilization"/>
    <property type="evidence" value="ECO:0007669"/>
    <property type="project" value="TreeGrafter"/>
</dbReference>
<reference evidence="4 5" key="1">
    <citation type="submission" date="2015-07" db="EMBL/GenBank/DDBJ databases">
        <authorList>
            <person name="Noorani M."/>
        </authorList>
    </citation>
    <scope>NUCLEOTIDE SEQUENCE [LARGE SCALE GENOMIC DNA]</scope>
    <source>
        <strain evidence="5">ATCC 25104 / DSM 625 / JCM 10724 / NBRC 103206 / NCIMB 11243 / YT-1</strain>
    </source>
</reference>
<dbReference type="InterPro" id="IPR024930">
    <property type="entry name" value="Skp_dom_sf"/>
</dbReference>
<evidence type="ECO:0000256" key="3">
    <source>
        <dbReference type="SAM" id="SignalP"/>
    </source>
</evidence>
<keyword evidence="2 3" id="KW-0732">Signal</keyword>
<dbReference type="GO" id="GO:0051082">
    <property type="term" value="F:unfolded protein binding"/>
    <property type="evidence" value="ECO:0007669"/>
    <property type="project" value="InterPro"/>
</dbReference>
<evidence type="ECO:0000256" key="2">
    <source>
        <dbReference type="ARBA" id="ARBA00022729"/>
    </source>
</evidence>
<dbReference type="SUPFAM" id="SSF111384">
    <property type="entry name" value="OmpH-like"/>
    <property type="match status" value="1"/>
</dbReference>
<dbReference type="SMART" id="SM00935">
    <property type="entry name" value="OmpH"/>
    <property type="match status" value="1"/>
</dbReference>
<dbReference type="Gene3D" id="3.30.910.20">
    <property type="entry name" value="Skp domain"/>
    <property type="match status" value="1"/>
</dbReference>
<proteinExistence type="inferred from homology"/>
<name>A0A0M9AHR0_THEAQ</name>
<evidence type="ECO:0000313" key="5">
    <source>
        <dbReference type="Proteomes" id="UP000037685"/>
    </source>
</evidence>
<dbReference type="PANTHER" id="PTHR35089">
    <property type="entry name" value="CHAPERONE PROTEIN SKP"/>
    <property type="match status" value="1"/>
</dbReference>
<dbReference type="PATRIC" id="fig|271.14.peg.2385"/>
<dbReference type="GO" id="GO:0005829">
    <property type="term" value="C:cytosol"/>
    <property type="evidence" value="ECO:0007669"/>
    <property type="project" value="TreeGrafter"/>
</dbReference>
<dbReference type="Proteomes" id="UP000037685">
    <property type="component" value="Unassembled WGS sequence"/>
</dbReference>
<accession>A0A0M9AHR0</accession>
<evidence type="ECO:0000256" key="1">
    <source>
        <dbReference type="ARBA" id="ARBA00009091"/>
    </source>
</evidence>
<dbReference type="EMBL" id="LHCI01000106">
    <property type="protein sequence ID" value="KOX91105.1"/>
    <property type="molecule type" value="Genomic_DNA"/>
</dbReference>
<evidence type="ECO:0000313" key="4">
    <source>
        <dbReference type="EMBL" id="KOX91105.1"/>
    </source>
</evidence>
<organism evidence="4 5">
    <name type="scientific">Thermus aquaticus</name>
    <dbReference type="NCBI Taxonomy" id="271"/>
    <lineage>
        <taxon>Bacteria</taxon>
        <taxon>Thermotogati</taxon>
        <taxon>Deinococcota</taxon>
        <taxon>Deinococci</taxon>
        <taxon>Thermales</taxon>
        <taxon>Thermaceae</taxon>
        <taxon>Thermus</taxon>
    </lineage>
</organism>
<gene>
    <name evidence="4" type="ORF">BVI061214_02309</name>
</gene>
<dbReference type="Pfam" id="PF03938">
    <property type="entry name" value="OmpH"/>
    <property type="match status" value="1"/>
</dbReference>
<feature type="chain" id="PRO_5005831147" evidence="3">
    <location>
        <begin position="23"/>
        <end position="163"/>
    </location>
</feature>
<dbReference type="InterPro" id="IPR005632">
    <property type="entry name" value="Chaperone_Skp"/>
</dbReference>
<comment type="caution">
    <text evidence="4">The sequence shown here is derived from an EMBL/GenBank/DDBJ whole genome shotgun (WGS) entry which is preliminary data.</text>
</comment>
<feature type="signal peptide" evidence="3">
    <location>
        <begin position="1"/>
        <end position="22"/>
    </location>
</feature>
<dbReference type="PANTHER" id="PTHR35089:SF1">
    <property type="entry name" value="CHAPERONE PROTEIN SKP"/>
    <property type="match status" value="1"/>
</dbReference>
<comment type="similarity">
    <text evidence="1">Belongs to the Skp family.</text>
</comment>
<dbReference type="AlphaFoldDB" id="A0A0M9AHR0"/>
<sequence length="163" mass="18155">MKRLPLAALFLALGALLTPMLAQNKNVATRIGFVDADALVQAHPDYKKVQDVQAQARKELSPLEERLKPLDQKVRSGQASAKERQDYEALAKTYQDTLKKWQDRQNTVLKPILEDVDRAIAKVAKAQGFAVVMSRQVAAQSGLVVYADEDTDLTQAVIKELKR</sequence>